<evidence type="ECO:0000313" key="8">
    <source>
        <dbReference type="Proteomes" id="UP001549104"/>
    </source>
</evidence>
<evidence type="ECO:0000256" key="4">
    <source>
        <dbReference type="ARBA" id="ARBA00022825"/>
    </source>
</evidence>
<gene>
    <name evidence="7" type="ORF">ABIC55_000919</name>
</gene>
<keyword evidence="8" id="KW-1185">Reference proteome</keyword>
<keyword evidence="4 5" id="KW-0720">Serine protease</keyword>
<dbReference type="Pfam" id="PF22694">
    <property type="entry name" value="CtpB_N-like"/>
    <property type="match status" value="1"/>
</dbReference>
<reference evidence="7 8" key="1">
    <citation type="submission" date="2024-06" db="EMBL/GenBank/DDBJ databases">
        <title>Sorghum-associated microbial communities from plants grown in Nebraska, USA.</title>
        <authorList>
            <person name="Schachtman D."/>
        </authorList>
    </citation>
    <scope>NUCLEOTIDE SEQUENCE [LARGE SCALE GENOMIC DNA]</scope>
    <source>
        <strain evidence="7 8">1288</strain>
    </source>
</reference>
<dbReference type="SUPFAM" id="SSF52096">
    <property type="entry name" value="ClpP/crotonase"/>
    <property type="match status" value="1"/>
</dbReference>
<dbReference type="InterPro" id="IPR036365">
    <property type="entry name" value="PGBD-like_sf"/>
</dbReference>
<dbReference type="Proteomes" id="UP001549104">
    <property type="component" value="Unassembled WGS sequence"/>
</dbReference>
<dbReference type="Gene3D" id="2.30.42.10">
    <property type="match status" value="1"/>
</dbReference>
<dbReference type="InterPro" id="IPR036366">
    <property type="entry name" value="PGBDSf"/>
</dbReference>
<dbReference type="RefSeq" id="WP_342538849.1">
    <property type="nucleotide sequence ID" value="NZ_JBEPME010000001.1"/>
</dbReference>
<evidence type="ECO:0000259" key="6">
    <source>
        <dbReference type="PROSITE" id="PS50106"/>
    </source>
</evidence>
<evidence type="ECO:0000256" key="1">
    <source>
        <dbReference type="ARBA" id="ARBA00009179"/>
    </source>
</evidence>
<name>A0ABV2K443_SPOPS</name>
<dbReference type="InterPro" id="IPR036034">
    <property type="entry name" value="PDZ_sf"/>
</dbReference>
<evidence type="ECO:0000256" key="2">
    <source>
        <dbReference type="ARBA" id="ARBA00022670"/>
    </source>
</evidence>
<dbReference type="NCBIfam" id="TIGR00225">
    <property type="entry name" value="prc"/>
    <property type="match status" value="1"/>
</dbReference>
<dbReference type="InterPro" id="IPR001478">
    <property type="entry name" value="PDZ"/>
</dbReference>
<dbReference type="EC" id="3.4.21.102" evidence="7"/>
<dbReference type="Pfam" id="PF03572">
    <property type="entry name" value="Peptidase_S41"/>
    <property type="match status" value="1"/>
</dbReference>
<evidence type="ECO:0000256" key="3">
    <source>
        <dbReference type="ARBA" id="ARBA00022801"/>
    </source>
</evidence>
<organism evidence="7 8">
    <name type="scientific">Sporosarcina psychrophila</name>
    <name type="common">Bacillus psychrophilus</name>
    <dbReference type="NCBI Taxonomy" id="1476"/>
    <lineage>
        <taxon>Bacteria</taxon>
        <taxon>Bacillati</taxon>
        <taxon>Bacillota</taxon>
        <taxon>Bacilli</taxon>
        <taxon>Bacillales</taxon>
        <taxon>Caryophanaceae</taxon>
        <taxon>Sporosarcina</taxon>
    </lineage>
</organism>
<dbReference type="GO" id="GO:0004252">
    <property type="term" value="F:serine-type endopeptidase activity"/>
    <property type="evidence" value="ECO:0007669"/>
    <property type="project" value="UniProtKB-EC"/>
</dbReference>
<comment type="caution">
    <text evidence="7">The sequence shown here is derived from an EMBL/GenBank/DDBJ whole genome shotgun (WGS) entry which is preliminary data.</text>
</comment>
<dbReference type="InterPro" id="IPR041489">
    <property type="entry name" value="PDZ_6"/>
</dbReference>
<keyword evidence="2 5" id="KW-0645">Protease</keyword>
<dbReference type="SMART" id="SM00228">
    <property type="entry name" value="PDZ"/>
    <property type="match status" value="1"/>
</dbReference>
<protein>
    <submittedName>
        <fullName evidence="7">Carboxyl-terminal processing protease</fullName>
        <ecNumber evidence="7">3.4.21.102</ecNumber>
    </submittedName>
</protein>
<keyword evidence="3 5" id="KW-0378">Hydrolase</keyword>
<dbReference type="InterPro" id="IPR029045">
    <property type="entry name" value="ClpP/crotonase-like_dom_sf"/>
</dbReference>
<dbReference type="SMART" id="SM00245">
    <property type="entry name" value="TSPc"/>
    <property type="match status" value="1"/>
</dbReference>
<dbReference type="Gene3D" id="1.10.101.10">
    <property type="entry name" value="PGBD-like superfamily/PGBD"/>
    <property type="match status" value="1"/>
</dbReference>
<dbReference type="CDD" id="cd07560">
    <property type="entry name" value="Peptidase_S41_CPP"/>
    <property type="match status" value="1"/>
</dbReference>
<feature type="domain" description="PDZ" evidence="6">
    <location>
        <begin position="90"/>
        <end position="159"/>
    </location>
</feature>
<dbReference type="Gene3D" id="3.90.226.10">
    <property type="entry name" value="2-enoyl-CoA Hydratase, Chain A, domain 1"/>
    <property type="match status" value="1"/>
</dbReference>
<comment type="similarity">
    <text evidence="1 5">Belongs to the peptidase S41A family.</text>
</comment>
<dbReference type="PANTHER" id="PTHR32060">
    <property type="entry name" value="TAIL-SPECIFIC PROTEASE"/>
    <property type="match status" value="1"/>
</dbReference>
<dbReference type="EMBL" id="JBEPME010000001">
    <property type="protein sequence ID" value="MET3655835.1"/>
    <property type="molecule type" value="Genomic_DNA"/>
</dbReference>
<dbReference type="CDD" id="cd06782">
    <property type="entry name" value="cpPDZ_CPP-like"/>
    <property type="match status" value="1"/>
</dbReference>
<dbReference type="InterPro" id="IPR005151">
    <property type="entry name" value="Tail-specific_protease"/>
</dbReference>
<evidence type="ECO:0000256" key="5">
    <source>
        <dbReference type="RuleBase" id="RU004404"/>
    </source>
</evidence>
<evidence type="ECO:0000313" key="7">
    <source>
        <dbReference type="EMBL" id="MET3655835.1"/>
    </source>
</evidence>
<dbReference type="Gene3D" id="3.30.750.44">
    <property type="match status" value="1"/>
</dbReference>
<dbReference type="InterPro" id="IPR004447">
    <property type="entry name" value="Peptidase_S41A"/>
</dbReference>
<dbReference type="SUPFAM" id="SSF50156">
    <property type="entry name" value="PDZ domain-like"/>
    <property type="match status" value="1"/>
</dbReference>
<sequence length="482" mass="53071">MQRSRFMLFVILAALATVVFLLLDGCAGEGSAKKEEGTLSASFPVIDEAFNVIKKQGVYPVDKDRLIEGALRGMADVIGDPYSTYLSQEEAAAHKESLAGERIGIGAEITRSNGKYIIVAPVKGSPAEKAGLQPYDEIVRIDDERIEGESLQDVVQRIRGKKGTTVSMTIFRPDLDKHIEVSVVRDSIPVKTVSTEMIEERGQKIGYISITMFGNESRQEWLDGTNKLIKDGAQSLIIDVRGNPGGYLHTVGGIVGSLVKKDTTFAYMQDAAGTLEPLVTEKTDKFPYDEKLQKMPIVLLQDKGSASASEVMSAALKDLKRGYIIGATSFGKGTVQETLDLSNGGEMKLSTHKWLTPKEKWIHGKGVKEDLEVVQSELFGEHIRLVTEVYTEGDYHDDIAYGQKLLTGLGYSVARNDGFFDESTSRAVSAFREDAEVEAGPTMDRLFFSTVKIKVEEFRNDRKNDDQLQMAIGYIHHIVAGK</sequence>
<dbReference type="GO" id="GO:0006508">
    <property type="term" value="P:proteolysis"/>
    <property type="evidence" value="ECO:0007669"/>
    <property type="project" value="UniProtKB-KW"/>
</dbReference>
<proteinExistence type="inferred from homology"/>
<dbReference type="InterPro" id="IPR055210">
    <property type="entry name" value="CtpA/B_N"/>
</dbReference>
<dbReference type="PROSITE" id="PS50106">
    <property type="entry name" value="PDZ"/>
    <property type="match status" value="1"/>
</dbReference>
<dbReference type="PANTHER" id="PTHR32060:SF30">
    <property type="entry name" value="CARBOXY-TERMINAL PROCESSING PROTEASE CTPA"/>
    <property type="match status" value="1"/>
</dbReference>
<accession>A0ABV2K443</accession>
<dbReference type="Pfam" id="PF17820">
    <property type="entry name" value="PDZ_6"/>
    <property type="match status" value="1"/>
</dbReference>
<dbReference type="SUPFAM" id="SSF47090">
    <property type="entry name" value="PGBD-like"/>
    <property type="match status" value="1"/>
</dbReference>